<accession>A0A3A5HJ02</accession>
<keyword evidence="6" id="KW-1185">Reference proteome</keyword>
<reference evidence="6" key="1">
    <citation type="submission" date="2018-09" db="EMBL/GenBank/DDBJ databases">
        <authorList>
            <person name="Zhu H."/>
        </authorList>
    </citation>
    <scope>NUCLEOTIDE SEQUENCE [LARGE SCALE GENOMIC DNA]</scope>
    <source>
        <strain evidence="6">K1W22B-1</strain>
    </source>
</reference>
<keyword evidence="3" id="KW-0804">Transcription</keyword>
<dbReference type="OrthoDB" id="370168at2"/>
<sequence>MRYAVYISKERLAAQSRTDFDAFMATCPTRQVVSTLGDKWAGLVVNALAGGPKRHGELMRRINGASQKMLTHTLRTLERDGLVSRSVTPTVPMRVDYELTALGRDVLPVLAALKAWSEAHIMEVLEARDSYDAARAMGETPN</sequence>
<evidence type="ECO:0000256" key="3">
    <source>
        <dbReference type="ARBA" id="ARBA00023163"/>
    </source>
</evidence>
<dbReference type="PANTHER" id="PTHR33204">
    <property type="entry name" value="TRANSCRIPTIONAL REGULATOR, MARR FAMILY"/>
    <property type="match status" value="1"/>
</dbReference>
<name>A0A3A5HJ02_9ACTN</name>
<comment type="caution">
    <text evidence="5">The sequence shown here is derived from an EMBL/GenBank/DDBJ whole genome shotgun (WGS) entry which is preliminary data.</text>
</comment>
<dbReference type="Pfam" id="PF01638">
    <property type="entry name" value="HxlR"/>
    <property type="match status" value="1"/>
</dbReference>
<keyword evidence="1" id="KW-0805">Transcription regulation</keyword>
<gene>
    <name evidence="5" type="ORF">D4739_02775</name>
</gene>
<dbReference type="InterPro" id="IPR036390">
    <property type="entry name" value="WH_DNA-bd_sf"/>
</dbReference>
<organism evidence="5 6">
    <name type="scientific">Nocardioides cavernaquae</name>
    <dbReference type="NCBI Taxonomy" id="2321396"/>
    <lineage>
        <taxon>Bacteria</taxon>
        <taxon>Bacillati</taxon>
        <taxon>Actinomycetota</taxon>
        <taxon>Actinomycetes</taxon>
        <taxon>Propionibacteriales</taxon>
        <taxon>Nocardioidaceae</taxon>
        <taxon>Nocardioides</taxon>
    </lineage>
</organism>
<dbReference type="SUPFAM" id="SSF46785">
    <property type="entry name" value="Winged helix' DNA-binding domain"/>
    <property type="match status" value="1"/>
</dbReference>
<dbReference type="PROSITE" id="PS51118">
    <property type="entry name" value="HTH_HXLR"/>
    <property type="match status" value="1"/>
</dbReference>
<dbReference type="Gene3D" id="1.10.10.10">
    <property type="entry name" value="Winged helix-like DNA-binding domain superfamily/Winged helix DNA-binding domain"/>
    <property type="match status" value="1"/>
</dbReference>
<keyword evidence="2" id="KW-0238">DNA-binding</keyword>
<dbReference type="EMBL" id="QYRP01000002">
    <property type="protein sequence ID" value="RJS47747.1"/>
    <property type="molecule type" value="Genomic_DNA"/>
</dbReference>
<evidence type="ECO:0000313" key="5">
    <source>
        <dbReference type="EMBL" id="RJS47747.1"/>
    </source>
</evidence>
<protein>
    <submittedName>
        <fullName evidence="5">Transcriptional regulator</fullName>
    </submittedName>
</protein>
<proteinExistence type="predicted"/>
<evidence type="ECO:0000256" key="2">
    <source>
        <dbReference type="ARBA" id="ARBA00023125"/>
    </source>
</evidence>
<dbReference type="PANTHER" id="PTHR33204:SF18">
    <property type="entry name" value="TRANSCRIPTIONAL REGULATORY PROTEIN"/>
    <property type="match status" value="1"/>
</dbReference>
<dbReference type="GO" id="GO:0003677">
    <property type="term" value="F:DNA binding"/>
    <property type="evidence" value="ECO:0007669"/>
    <property type="project" value="UniProtKB-KW"/>
</dbReference>
<evidence type="ECO:0000313" key="6">
    <source>
        <dbReference type="Proteomes" id="UP000276542"/>
    </source>
</evidence>
<dbReference type="Proteomes" id="UP000276542">
    <property type="component" value="Unassembled WGS sequence"/>
</dbReference>
<dbReference type="AlphaFoldDB" id="A0A3A5HJ02"/>
<evidence type="ECO:0000259" key="4">
    <source>
        <dbReference type="PROSITE" id="PS51118"/>
    </source>
</evidence>
<evidence type="ECO:0000256" key="1">
    <source>
        <dbReference type="ARBA" id="ARBA00023015"/>
    </source>
</evidence>
<feature type="domain" description="HTH hxlR-type" evidence="4">
    <location>
        <begin position="27"/>
        <end position="125"/>
    </location>
</feature>
<dbReference type="InterPro" id="IPR036388">
    <property type="entry name" value="WH-like_DNA-bd_sf"/>
</dbReference>
<dbReference type="InterPro" id="IPR002577">
    <property type="entry name" value="HTH_HxlR"/>
</dbReference>